<dbReference type="Gene3D" id="2.60.40.790">
    <property type="match status" value="1"/>
</dbReference>
<comment type="similarity">
    <text evidence="2 3">Belongs to the small heat shock protein (HSP20) family.</text>
</comment>
<dbReference type="VEuPathDB" id="FungiDB:PMAA_016760"/>
<dbReference type="PhylomeDB" id="B6Q7Z4"/>
<evidence type="ECO:0000256" key="3">
    <source>
        <dbReference type="RuleBase" id="RU003616"/>
    </source>
</evidence>
<dbReference type="SUPFAM" id="SSF54909">
    <property type="entry name" value="Dimeric alpha+beta barrel"/>
    <property type="match status" value="1"/>
</dbReference>
<dbReference type="HOGENOM" id="CLU_729774_0_0_1"/>
<dbReference type="PROSITE" id="PS51502">
    <property type="entry name" value="S_R_A_B_BARREL"/>
    <property type="match status" value="1"/>
</dbReference>
<feature type="domain" description="SHSP" evidence="5">
    <location>
        <begin position="208"/>
        <end position="379"/>
    </location>
</feature>
<evidence type="ECO:0000256" key="4">
    <source>
        <dbReference type="SAM" id="MobiDB-lite"/>
    </source>
</evidence>
<keyword evidence="8" id="KW-1185">Reference proteome</keyword>
<dbReference type="PROSITE" id="PS01031">
    <property type="entry name" value="SHSP"/>
    <property type="match status" value="1"/>
</dbReference>
<accession>B6Q7Z4</accession>
<proteinExistence type="inferred from homology"/>
<feature type="compositionally biased region" description="Polar residues" evidence="4">
    <location>
        <begin position="306"/>
        <end position="322"/>
    </location>
</feature>
<dbReference type="AlphaFoldDB" id="B6Q7Z4"/>
<dbReference type="InterPro" id="IPR011008">
    <property type="entry name" value="Dimeric_a/b-barrel"/>
</dbReference>
<dbReference type="InterPro" id="IPR031107">
    <property type="entry name" value="Small_HSP"/>
</dbReference>
<dbReference type="Proteomes" id="UP000001294">
    <property type="component" value="Unassembled WGS sequence"/>
</dbReference>
<dbReference type="Pfam" id="PF00011">
    <property type="entry name" value="HSP20"/>
    <property type="match status" value="1"/>
</dbReference>
<gene>
    <name evidence="7" type="ORF">PMAA_016760</name>
</gene>
<dbReference type="OrthoDB" id="1431247at2759"/>
<feature type="region of interest" description="Disordered" evidence="4">
    <location>
        <begin position="255"/>
        <end position="325"/>
    </location>
</feature>
<dbReference type="PANTHER" id="PTHR11527">
    <property type="entry name" value="HEAT-SHOCK PROTEIN 20 FAMILY MEMBER"/>
    <property type="match status" value="1"/>
</dbReference>
<dbReference type="InterPro" id="IPR002068">
    <property type="entry name" value="A-crystallin/Hsp20_dom"/>
</dbReference>
<evidence type="ECO:0000256" key="1">
    <source>
        <dbReference type="ARBA" id="ARBA00023016"/>
    </source>
</evidence>
<feature type="domain" description="Stress-response A/B barrel" evidence="6">
    <location>
        <begin position="3"/>
        <end position="105"/>
    </location>
</feature>
<name>B6Q7Z4_TALMQ</name>
<dbReference type="Pfam" id="PF07876">
    <property type="entry name" value="Dabb"/>
    <property type="match status" value="1"/>
</dbReference>
<dbReference type="STRING" id="441960.B6Q7Z4"/>
<reference evidence="8" key="1">
    <citation type="journal article" date="2015" name="Genome Announc.">
        <title>Genome sequence of the AIDS-associated pathogen Penicillium marneffei (ATCC18224) and its near taxonomic relative Talaromyces stipitatus (ATCC10500).</title>
        <authorList>
            <person name="Nierman W.C."/>
            <person name="Fedorova-Abrams N.D."/>
            <person name="Andrianopoulos A."/>
        </authorList>
    </citation>
    <scope>NUCLEOTIDE SEQUENCE [LARGE SCALE GENOMIC DNA]</scope>
    <source>
        <strain evidence="8">ATCC 18224 / CBS 334.59 / QM 7333</strain>
    </source>
</reference>
<evidence type="ECO:0000313" key="8">
    <source>
        <dbReference type="Proteomes" id="UP000001294"/>
    </source>
</evidence>
<keyword evidence="1 7" id="KW-0346">Stress response</keyword>
<dbReference type="InterPro" id="IPR013097">
    <property type="entry name" value="Dabb"/>
</dbReference>
<dbReference type="EMBL" id="DS995899">
    <property type="protein sequence ID" value="EEA26757.1"/>
    <property type="molecule type" value="Genomic_DNA"/>
</dbReference>
<organism evidence="7 8">
    <name type="scientific">Talaromyces marneffei (strain ATCC 18224 / CBS 334.59 / QM 7333)</name>
    <name type="common">Penicillium marneffei</name>
    <dbReference type="NCBI Taxonomy" id="441960"/>
    <lineage>
        <taxon>Eukaryota</taxon>
        <taxon>Fungi</taxon>
        <taxon>Dikarya</taxon>
        <taxon>Ascomycota</taxon>
        <taxon>Pezizomycotina</taxon>
        <taxon>Eurotiomycetes</taxon>
        <taxon>Eurotiomycetidae</taxon>
        <taxon>Eurotiales</taxon>
        <taxon>Trichocomaceae</taxon>
        <taxon>Talaromyces</taxon>
        <taxon>Talaromyces sect. Talaromyces</taxon>
    </lineage>
</organism>
<evidence type="ECO:0000313" key="7">
    <source>
        <dbReference type="EMBL" id="EEA26757.1"/>
    </source>
</evidence>
<dbReference type="SMART" id="SM00886">
    <property type="entry name" value="Dabb"/>
    <property type="match status" value="1"/>
</dbReference>
<dbReference type="InterPro" id="IPR008978">
    <property type="entry name" value="HSP20-like_chaperone"/>
</dbReference>
<dbReference type="SUPFAM" id="SSF49764">
    <property type="entry name" value="HSP20-like chaperones"/>
    <property type="match status" value="1"/>
</dbReference>
<feature type="compositionally biased region" description="Polar residues" evidence="4">
    <location>
        <begin position="277"/>
        <end position="298"/>
    </location>
</feature>
<protein>
    <submittedName>
        <fullName evidence="7">Heat shock protein, putative</fullName>
    </submittedName>
</protein>
<dbReference type="CDD" id="cd06464">
    <property type="entry name" value="ACD_sHsps-like"/>
    <property type="match status" value="1"/>
</dbReference>
<evidence type="ECO:0000256" key="2">
    <source>
        <dbReference type="PROSITE-ProRule" id="PRU00285"/>
    </source>
</evidence>
<evidence type="ECO:0000259" key="6">
    <source>
        <dbReference type="PROSITE" id="PS51502"/>
    </source>
</evidence>
<sequence length="379" mass="41846">MPVSHVVMFKFRDDATPKEIQPIVQQMLDLKNECLHPGTSRPYIISSKGGRENSIEGSQNGLTHIFIIEFNNCEDRDYYVRSDPAHLLFLQAARSFIDKVQVVDFAAGLSNNSILQTKSPSKTNIMIPRSAYTVPQSAASRRLSNSWGTLTSRRSMSLMPRFFPPSPFSSNRSRPTGEFSSLFRLLDDYTDHVTRRFDDGPFADLSRNMTSTFAPKFDIKETDEAYQLDGEIPGIEKDAIELAFLDENTLQIKGRTERSFSSDTPSNAAEDGANKTGAGSESADSASINPPAETTTTKGAEPTKAVAQTETSSPATTENSGNGRYWATERSVGEFSRTFYFPAPVDQEAVKASLKNGVLSITVPKKVVEEPTARRINIE</sequence>
<dbReference type="Gene3D" id="3.30.70.100">
    <property type="match status" value="1"/>
</dbReference>
<evidence type="ECO:0000259" key="5">
    <source>
        <dbReference type="PROSITE" id="PS01031"/>
    </source>
</evidence>